<keyword evidence="9" id="KW-0249">Electron transport</keyword>
<dbReference type="InterPro" id="IPR038430">
    <property type="entry name" value="NDAH_ubi_oxred_su3_sf"/>
</dbReference>
<feature type="transmembrane region" description="Helical" evidence="9">
    <location>
        <begin position="6"/>
        <end position="25"/>
    </location>
</feature>
<sequence>MFNLINTMTMLSMICFMMLIMNFLLMKKKKNRNKSSPFECGFDPFSSIRLPFSLRFYLICILFLIFDVEISILMPFILTFKYLNKFYWMMLFIFFIFILLVGLYYEWSEGSLEWSF</sequence>
<evidence type="ECO:0000256" key="2">
    <source>
        <dbReference type="ARBA" id="ARBA00008472"/>
    </source>
</evidence>
<keyword evidence="4 9" id="KW-0813">Transport</keyword>
<keyword evidence="7 9" id="KW-0472">Membrane</keyword>
<dbReference type="GO" id="GO:0008137">
    <property type="term" value="F:NADH dehydrogenase (ubiquinone) activity"/>
    <property type="evidence" value="ECO:0007669"/>
    <property type="project" value="UniProtKB-UniRule"/>
</dbReference>
<keyword evidence="9" id="KW-0520">NAD</keyword>
<feature type="transmembrane region" description="Helical" evidence="9">
    <location>
        <begin position="56"/>
        <end position="80"/>
    </location>
</feature>
<keyword evidence="6 9" id="KW-1133">Transmembrane helix</keyword>
<comment type="catalytic activity">
    <reaction evidence="8 9">
        <text>a ubiquinone + NADH + 5 H(+)(in) = a ubiquinol + NAD(+) + 4 H(+)(out)</text>
        <dbReference type="Rhea" id="RHEA:29091"/>
        <dbReference type="Rhea" id="RHEA-COMP:9565"/>
        <dbReference type="Rhea" id="RHEA-COMP:9566"/>
        <dbReference type="ChEBI" id="CHEBI:15378"/>
        <dbReference type="ChEBI" id="CHEBI:16389"/>
        <dbReference type="ChEBI" id="CHEBI:17976"/>
        <dbReference type="ChEBI" id="CHEBI:57540"/>
        <dbReference type="ChEBI" id="CHEBI:57945"/>
        <dbReference type="EC" id="7.1.1.2"/>
    </reaction>
</comment>
<evidence type="ECO:0000313" key="10">
    <source>
        <dbReference type="EMBL" id="AYV97249.1"/>
    </source>
</evidence>
<evidence type="ECO:0000256" key="9">
    <source>
        <dbReference type="RuleBase" id="RU003640"/>
    </source>
</evidence>
<geneLocation type="mitochondrion" evidence="10"/>
<keyword evidence="9" id="KW-0830">Ubiquinone</keyword>
<dbReference type="EMBL" id="MH422969">
    <property type="protein sequence ID" value="AYV97249.1"/>
    <property type="molecule type" value="Genomic_DNA"/>
</dbReference>
<evidence type="ECO:0000256" key="4">
    <source>
        <dbReference type="ARBA" id="ARBA00022448"/>
    </source>
</evidence>
<dbReference type="PANTHER" id="PTHR11058:SF9">
    <property type="entry name" value="NADH-UBIQUINONE OXIDOREDUCTASE CHAIN 3"/>
    <property type="match status" value="1"/>
</dbReference>
<evidence type="ECO:0000256" key="8">
    <source>
        <dbReference type="ARBA" id="ARBA00049551"/>
    </source>
</evidence>
<feature type="transmembrane region" description="Helical" evidence="9">
    <location>
        <begin position="86"/>
        <end position="105"/>
    </location>
</feature>
<evidence type="ECO:0000256" key="6">
    <source>
        <dbReference type="ARBA" id="ARBA00022989"/>
    </source>
</evidence>
<proteinExistence type="inferred from homology"/>
<dbReference type="AlphaFoldDB" id="A0A3G5BC74"/>
<organism evidence="10">
    <name type="scientific">Xiphydria sp. ZJUH 2008002</name>
    <dbReference type="NCBI Taxonomy" id="2488325"/>
    <lineage>
        <taxon>Eukaryota</taxon>
        <taxon>Metazoa</taxon>
        <taxon>Ecdysozoa</taxon>
        <taxon>Arthropoda</taxon>
        <taxon>Hexapoda</taxon>
        <taxon>Insecta</taxon>
        <taxon>Pterygota</taxon>
        <taxon>Neoptera</taxon>
        <taxon>Endopterygota</taxon>
        <taxon>Hymenoptera</taxon>
        <taxon>Xiphydrioidea</taxon>
        <taxon>Xiphydriidae</taxon>
        <taxon>Xiphydria</taxon>
    </lineage>
</organism>
<dbReference type="GO" id="GO:0030964">
    <property type="term" value="C:NADH dehydrogenase complex"/>
    <property type="evidence" value="ECO:0007669"/>
    <property type="project" value="TreeGrafter"/>
</dbReference>
<keyword evidence="9" id="KW-1278">Translocase</keyword>
<reference evidence="10" key="1">
    <citation type="journal article" date="2018" name="Int. J. Biol. Macromol.">
        <title>The first two mitochondrial genomes of wood wasps (Hymenoptera: Symphyta): Novel gene rearrangements and higher-level phylogeny of the basal hymenopterans.</title>
        <authorList>
            <person name="Ma Y."/>
            <person name="Zheng B.Y."/>
            <person name="Zhu J.C."/>
            <person name="van Achterberg C."/>
            <person name="Tang P."/>
            <person name="Chen X.X."/>
        </authorList>
    </citation>
    <scope>NUCLEOTIDE SEQUENCE</scope>
</reference>
<dbReference type="InterPro" id="IPR000440">
    <property type="entry name" value="NADH_UbQ/plastoQ_OxRdtase_su3"/>
</dbReference>
<keyword evidence="9" id="KW-0679">Respiratory chain</keyword>
<dbReference type="GO" id="GO:0031966">
    <property type="term" value="C:mitochondrial membrane"/>
    <property type="evidence" value="ECO:0007669"/>
    <property type="project" value="UniProtKB-SubCell"/>
</dbReference>
<gene>
    <name evidence="10" type="primary">nad3</name>
</gene>
<comment type="function">
    <text evidence="9">Core subunit of the mitochondrial membrane respiratory chain NADH dehydrogenase (Complex I) which catalyzes electron transfer from NADH through the respiratory chain, using ubiquinone as an electron acceptor. Essential for the catalytic activity of complex I.</text>
</comment>
<dbReference type="Gene3D" id="1.20.58.1610">
    <property type="entry name" value="NADH:ubiquinone/plastoquinone oxidoreductase, chain 3"/>
    <property type="match status" value="1"/>
</dbReference>
<reference evidence="10" key="2">
    <citation type="submission" date="2018-06" db="EMBL/GenBank/DDBJ databases">
        <authorList>
            <person name="Zheng B."/>
        </authorList>
    </citation>
    <scope>NUCLEOTIDE SEQUENCE</scope>
</reference>
<dbReference type="PANTHER" id="PTHR11058">
    <property type="entry name" value="NADH-UBIQUINONE OXIDOREDUCTASE CHAIN 3"/>
    <property type="match status" value="1"/>
</dbReference>
<comment type="similarity">
    <text evidence="2 9">Belongs to the complex I subunit 3 family.</text>
</comment>
<keyword evidence="5 9" id="KW-0812">Transmembrane</keyword>
<evidence type="ECO:0000256" key="7">
    <source>
        <dbReference type="ARBA" id="ARBA00023136"/>
    </source>
</evidence>
<keyword evidence="9 10" id="KW-0496">Mitochondrion</keyword>
<evidence type="ECO:0000256" key="5">
    <source>
        <dbReference type="ARBA" id="ARBA00022692"/>
    </source>
</evidence>
<protein>
    <recommendedName>
        <fullName evidence="3 9">NADH-ubiquinone oxidoreductase chain 3</fullName>
        <ecNumber evidence="9">7.1.1.2</ecNumber>
    </recommendedName>
</protein>
<accession>A0A3G5BC74</accession>
<dbReference type="EC" id="7.1.1.2" evidence="9"/>
<evidence type="ECO:0000256" key="3">
    <source>
        <dbReference type="ARBA" id="ARBA00021007"/>
    </source>
</evidence>
<name>A0A3G5BC74_9HYME</name>
<dbReference type="Pfam" id="PF00507">
    <property type="entry name" value="Oxidored_q4"/>
    <property type="match status" value="1"/>
</dbReference>
<comment type="subcellular location">
    <subcellularLocation>
        <location evidence="1">Membrane</location>
    </subcellularLocation>
    <subcellularLocation>
        <location evidence="9">Mitochondrion membrane</location>
        <topology evidence="9">Multi-pass membrane protein</topology>
    </subcellularLocation>
</comment>
<evidence type="ECO:0000256" key="1">
    <source>
        <dbReference type="ARBA" id="ARBA00004370"/>
    </source>
</evidence>